<accession>A0ABT2M0B7</accession>
<dbReference type="Pfam" id="PF06541">
    <property type="entry name" value="ABC_trans_CmpB"/>
    <property type="match status" value="2"/>
</dbReference>
<feature type="transmembrane region" description="Helical" evidence="1">
    <location>
        <begin position="221"/>
        <end position="242"/>
    </location>
</feature>
<feature type="transmembrane region" description="Helical" evidence="1">
    <location>
        <begin position="39"/>
        <end position="60"/>
    </location>
</feature>
<feature type="transmembrane region" description="Helical" evidence="1">
    <location>
        <begin position="105"/>
        <end position="125"/>
    </location>
</feature>
<feature type="transmembrane region" description="Helical" evidence="1">
    <location>
        <begin position="372"/>
        <end position="393"/>
    </location>
</feature>
<feature type="transmembrane region" description="Helical" evidence="1">
    <location>
        <begin position="145"/>
        <end position="166"/>
    </location>
</feature>
<feature type="transmembrane region" description="Helical" evidence="1">
    <location>
        <begin position="6"/>
        <end position="27"/>
    </location>
</feature>
<proteinExistence type="predicted"/>
<keyword evidence="1" id="KW-0812">Transmembrane</keyword>
<dbReference type="EMBL" id="JAODBU010000007">
    <property type="protein sequence ID" value="MCT7398979.1"/>
    <property type="molecule type" value="Genomic_DNA"/>
</dbReference>
<dbReference type="InterPro" id="IPR010540">
    <property type="entry name" value="CmpB_TMEM229"/>
</dbReference>
<dbReference type="RefSeq" id="WP_260978687.1">
    <property type="nucleotide sequence ID" value="NZ_JAODBU010000007.1"/>
</dbReference>
<gene>
    <name evidence="2" type="ORF">N5B56_07785</name>
</gene>
<dbReference type="Proteomes" id="UP001431199">
    <property type="component" value="Unassembled WGS sequence"/>
</dbReference>
<organism evidence="2 3">
    <name type="scientific">Eubacterium album</name>
    <dbReference type="NCBI Taxonomy" id="2978477"/>
    <lineage>
        <taxon>Bacteria</taxon>
        <taxon>Bacillati</taxon>
        <taxon>Bacillota</taxon>
        <taxon>Clostridia</taxon>
        <taxon>Eubacteriales</taxon>
        <taxon>Eubacteriaceae</taxon>
        <taxon>Eubacterium</taxon>
    </lineage>
</organism>
<comment type="caution">
    <text evidence="2">The sequence shown here is derived from an EMBL/GenBank/DDBJ whole genome shotgun (WGS) entry which is preliminary data.</text>
</comment>
<sequence>MDNLSVYELMWLFLSYSFLGWILETVFATIKERKVVNRGLINGPFCIIYGISAVLISTTLHELTGIWLILFAAIYASVVEWFGGHLVEKIYHEKWWDYSDIKWNFEGYVCVPMAAVWGVLGYIVVKFGDSLLLDLYKLFPELLMHIILWIITGCLIADIVFSSIIIKFEGKGVDKIIEANNKFTEISLKLEKWIAKRINLRIDKAYPKSSKVEKKEKDKSVFARGCDFYKIALLFFIGSFLGDVTETIFCRVTAGVWMRRSSVIWGQFSIVWGLAIAIVTAMLYKYREKSDSFLFIMGTCLGGAYEYLCSVFTEIIFGKIFWDYSKIPFNLGGRINLLYCFFWGMAAVVWFKICYPKLSAIIEKIPVKPGKICTWVLIIFMSVDVVATCMVLHRYDQRENGIVATKQWQIWVDDNYNDARMEKIYPNAKNAN</sequence>
<keyword evidence="3" id="KW-1185">Reference proteome</keyword>
<evidence type="ECO:0000256" key="1">
    <source>
        <dbReference type="SAM" id="Phobius"/>
    </source>
</evidence>
<protein>
    <submittedName>
        <fullName evidence="2">ABC transporter permease</fullName>
    </submittedName>
</protein>
<feature type="transmembrane region" description="Helical" evidence="1">
    <location>
        <begin position="66"/>
        <end position="84"/>
    </location>
</feature>
<keyword evidence="1" id="KW-1133">Transmembrane helix</keyword>
<evidence type="ECO:0000313" key="3">
    <source>
        <dbReference type="Proteomes" id="UP001431199"/>
    </source>
</evidence>
<name>A0ABT2M0B7_9FIRM</name>
<reference evidence="2" key="1">
    <citation type="submission" date="2022-09" db="EMBL/GenBank/DDBJ databases">
        <title>Eubacterium sp. LFL-14 isolated from human feces.</title>
        <authorList>
            <person name="Liu F."/>
        </authorList>
    </citation>
    <scope>NUCLEOTIDE SEQUENCE</scope>
    <source>
        <strain evidence="2">LFL-14</strain>
    </source>
</reference>
<feature type="transmembrane region" description="Helical" evidence="1">
    <location>
        <begin position="334"/>
        <end position="351"/>
    </location>
</feature>
<keyword evidence="1" id="KW-0472">Membrane</keyword>
<feature type="transmembrane region" description="Helical" evidence="1">
    <location>
        <begin position="293"/>
        <end position="322"/>
    </location>
</feature>
<evidence type="ECO:0000313" key="2">
    <source>
        <dbReference type="EMBL" id="MCT7398979.1"/>
    </source>
</evidence>
<feature type="transmembrane region" description="Helical" evidence="1">
    <location>
        <begin position="262"/>
        <end position="284"/>
    </location>
</feature>